<dbReference type="InterPro" id="IPR006129">
    <property type="entry name" value="AdhesinB"/>
</dbReference>
<reference evidence="8 10" key="2">
    <citation type="submission" date="2023-02" db="EMBL/GenBank/DDBJ databases">
        <title>Comparative genomics and fermentation flavor characterization of five lactic acid bacteria reveal flavor biosynthesis metabolic pathways in fermented muskmelon puree.</title>
        <authorList>
            <person name="Yuan L."/>
            <person name="Li M."/>
            <person name="Xu X."/>
            <person name="Lao F."/>
            <person name="Wu J."/>
        </authorList>
    </citation>
    <scope>NUCLEOTIDE SEQUENCE [LARGE SCALE GENOMIC DNA]</scope>
    <source>
        <strain evidence="8 10">Ca-4</strain>
    </source>
</reference>
<evidence type="ECO:0000256" key="4">
    <source>
        <dbReference type="ARBA" id="ARBA00022729"/>
    </source>
</evidence>
<dbReference type="GO" id="GO:0046872">
    <property type="term" value="F:metal ion binding"/>
    <property type="evidence" value="ECO:0007669"/>
    <property type="project" value="UniProtKB-KW"/>
</dbReference>
<comment type="similarity">
    <text evidence="5">Belongs to the bacterial solute-binding protein 9 family.</text>
</comment>
<dbReference type="Proteomes" id="UP001214131">
    <property type="component" value="Chromosome"/>
</dbReference>
<dbReference type="InterPro" id="IPR006127">
    <property type="entry name" value="ZnuA-like"/>
</dbReference>
<dbReference type="Proteomes" id="UP000196118">
    <property type="component" value="Chromosome"/>
</dbReference>
<name>A0A0R2H6Q2_PEDPE</name>
<accession>A0A0R2H6Q2</accession>
<dbReference type="EMBL" id="CP118739">
    <property type="protein sequence ID" value="WEA57894.1"/>
    <property type="molecule type" value="Genomic_DNA"/>
</dbReference>
<evidence type="ECO:0000256" key="3">
    <source>
        <dbReference type="ARBA" id="ARBA00022723"/>
    </source>
</evidence>
<proteinExistence type="inferred from homology"/>
<dbReference type="InterPro" id="IPR050492">
    <property type="entry name" value="Bact_metal-bind_prot9"/>
</dbReference>
<evidence type="ECO:0000313" key="8">
    <source>
        <dbReference type="EMBL" id="WEA57894.1"/>
    </source>
</evidence>
<dbReference type="Pfam" id="PF01297">
    <property type="entry name" value="ZnuA"/>
    <property type="match status" value="1"/>
</dbReference>
<dbReference type="PANTHER" id="PTHR42953">
    <property type="entry name" value="HIGH-AFFINITY ZINC UPTAKE SYSTEM PROTEIN ZNUA-RELATED"/>
    <property type="match status" value="1"/>
</dbReference>
<evidence type="ECO:0000256" key="2">
    <source>
        <dbReference type="ARBA" id="ARBA00022448"/>
    </source>
</evidence>
<keyword evidence="3" id="KW-0479">Metal-binding</keyword>
<dbReference type="PANTHER" id="PTHR42953:SF1">
    <property type="entry name" value="METAL-BINDING PROTEIN HI_0362-RELATED"/>
    <property type="match status" value="1"/>
</dbReference>
<feature type="signal peptide" evidence="6">
    <location>
        <begin position="1"/>
        <end position="20"/>
    </location>
</feature>
<evidence type="ECO:0000313" key="10">
    <source>
        <dbReference type="Proteomes" id="UP001214131"/>
    </source>
</evidence>
<dbReference type="GO" id="GO:0007155">
    <property type="term" value="P:cell adhesion"/>
    <property type="evidence" value="ECO:0007669"/>
    <property type="project" value="InterPro"/>
</dbReference>
<protein>
    <submittedName>
        <fullName evidence="8">Zinc ABC transporter substrate-binding protein</fullName>
    </submittedName>
</protein>
<keyword evidence="4 6" id="KW-0732">Signal</keyword>
<dbReference type="PRINTS" id="PR00690">
    <property type="entry name" value="ADHESNFAMILY"/>
</dbReference>
<comment type="subcellular location">
    <subcellularLocation>
        <location evidence="1">Cell envelope</location>
    </subcellularLocation>
</comment>
<evidence type="ECO:0000256" key="1">
    <source>
        <dbReference type="ARBA" id="ARBA00004196"/>
    </source>
</evidence>
<organism evidence="7 9">
    <name type="scientific">Pediococcus pentosaceus</name>
    <dbReference type="NCBI Taxonomy" id="1255"/>
    <lineage>
        <taxon>Bacteria</taxon>
        <taxon>Bacillati</taxon>
        <taxon>Bacillota</taxon>
        <taxon>Bacilli</taxon>
        <taxon>Lactobacillales</taxon>
        <taxon>Lactobacillaceae</taxon>
        <taxon>Pediococcus</taxon>
    </lineage>
</organism>
<dbReference type="PRINTS" id="PR00691">
    <property type="entry name" value="ADHESINB"/>
</dbReference>
<dbReference type="GO" id="GO:0030313">
    <property type="term" value="C:cell envelope"/>
    <property type="evidence" value="ECO:0007669"/>
    <property type="project" value="UniProtKB-SubCell"/>
</dbReference>
<dbReference type="AlphaFoldDB" id="A0A0R2H6Q2"/>
<dbReference type="EMBL" id="CP021474">
    <property type="protein sequence ID" value="ARW20445.1"/>
    <property type="molecule type" value="Genomic_DNA"/>
</dbReference>
<dbReference type="Gene3D" id="3.40.50.1980">
    <property type="entry name" value="Nitrogenase molybdenum iron protein domain"/>
    <property type="match status" value="2"/>
</dbReference>
<dbReference type="RefSeq" id="WP_002832716.1">
    <property type="nucleotide sequence ID" value="NZ_BEWQ01000006.1"/>
</dbReference>
<reference evidence="7 9" key="1">
    <citation type="submission" date="2017-05" db="EMBL/GenBank/DDBJ databases">
        <title>Genome sequence of Pediococcus pentosaceus strain SRCM100892.</title>
        <authorList>
            <person name="Cho S.H."/>
        </authorList>
    </citation>
    <scope>NUCLEOTIDE SEQUENCE [LARGE SCALE GENOMIC DNA]</scope>
    <source>
        <strain evidence="7 9">SRCM100892</strain>
    </source>
</reference>
<dbReference type="PROSITE" id="PS51257">
    <property type="entry name" value="PROKAR_LIPOPROTEIN"/>
    <property type="match status" value="1"/>
</dbReference>
<keyword evidence="2 5" id="KW-0813">Transport</keyword>
<evidence type="ECO:0000256" key="6">
    <source>
        <dbReference type="SAM" id="SignalP"/>
    </source>
</evidence>
<evidence type="ECO:0000256" key="5">
    <source>
        <dbReference type="RuleBase" id="RU003512"/>
    </source>
</evidence>
<gene>
    <name evidence="8" type="ORF">PWB86_03235</name>
    <name evidence="7" type="ORF">S100892_01902</name>
</gene>
<evidence type="ECO:0000313" key="9">
    <source>
        <dbReference type="Proteomes" id="UP000196118"/>
    </source>
</evidence>
<sequence length="295" mass="33157">MRKKIIWLVSMLLFSTIFVAGCAGPKSKSSGKVEVISTLNFYGEVAKKVGGNRVQVTNIIDNPAVDPHDFEPTTKTAKLMTDADIVVENGVGTDTWVQKITPQKKQLKVLNMGKLTGKVDGDNPHLWYKLSTMKTLANHLAKELGKKDPKHQKEFTENAKKYVESLQPIQQKIDQIRAKSTGKKVAVTEPVYDYTLDELGYKVSDRAFALAIENETDPSPKMVEKLQKDVKQKRIEFIVNNQQTGNKVIDELLKLAKKNDTPIVNVTETMPKGKNYQTWMLSQLNQISKIQEGKN</sequence>
<dbReference type="SUPFAM" id="SSF53807">
    <property type="entry name" value="Helical backbone' metal receptor"/>
    <property type="match status" value="1"/>
</dbReference>
<dbReference type="GO" id="GO:0030001">
    <property type="term" value="P:metal ion transport"/>
    <property type="evidence" value="ECO:0007669"/>
    <property type="project" value="InterPro"/>
</dbReference>
<feature type="chain" id="PRO_5044368141" evidence="6">
    <location>
        <begin position="21"/>
        <end position="295"/>
    </location>
</feature>
<dbReference type="InterPro" id="IPR006128">
    <property type="entry name" value="Lipoprotein_PsaA-like"/>
</dbReference>
<evidence type="ECO:0000313" key="7">
    <source>
        <dbReference type="EMBL" id="ARW20445.1"/>
    </source>
</evidence>